<keyword evidence="10" id="KW-1185">Reference proteome</keyword>
<dbReference type="EC" id="2.7.7.9" evidence="3"/>
<dbReference type="InterPro" id="IPR002618">
    <property type="entry name" value="UDPGP_fam"/>
</dbReference>
<dbReference type="InterPro" id="IPR029044">
    <property type="entry name" value="Nucleotide-diphossugar_trans"/>
</dbReference>
<keyword evidence="6 9" id="KW-0548">Nucleotidyltransferase</keyword>
<comment type="caution">
    <text evidence="9">The sequence shown here is derived from an EMBL/GenBank/DDBJ whole genome shotgun (WGS) entry which is preliminary data.</text>
</comment>
<protein>
    <recommendedName>
        <fullName evidence="4">UTP--glucose-1-phosphate uridylyltransferase</fullName>
        <ecNumber evidence="3">2.7.7.9</ecNumber>
    </recommendedName>
</protein>
<proteinExistence type="inferred from homology"/>
<dbReference type="PANTHER" id="PTHR43511">
    <property type="match status" value="1"/>
</dbReference>
<comment type="catalytic activity">
    <reaction evidence="8">
        <text>alpha-D-glucose 1-phosphate + UTP + H(+) = UDP-alpha-D-glucose + diphosphate</text>
        <dbReference type="Rhea" id="RHEA:19889"/>
        <dbReference type="ChEBI" id="CHEBI:15378"/>
        <dbReference type="ChEBI" id="CHEBI:33019"/>
        <dbReference type="ChEBI" id="CHEBI:46398"/>
        <dbReference type="ChEBI" id="CHEBI:58601"/>
        <dbReference type="ChEBI" id="CHEBI:58885"/>
        <dbReference type="EC" id="2.7.7.9"/>
    </reaction>
    <physiologicalReaction direction="left-to-right" evidence="8">
        <dbReference type="Rhea" id="RHEA:19890"/>
    </physiologicalReaction>
</comment>
<keyword evidence="5 9" id="KW-0808">Transferase</keyword>
<evidence type="ECO:0000313" key="10">
    <source>
        <dbReference type="Proteomes" id="UP000440578"/>
    </source>
</evidence>
<organism evidence="9 10">
    <name type="scientific">Amphibalanus amphitrite</name>
    <name type="common">Striped barnacle</name>
    <name type="synonym">Balanus amphitrite</name>
    <dbReference type="NCBI Taxonomy" id="1232801"/>
    <lineage>
        <taxon>Eukaryota</taxon>
        <taxon>Metazoa</taxon>
        <taxon>Ecdysozoa</taxon>
        <taxon>Arthropoda</taxon>
        <taxon>Crustacea</taxon>
        <taxon>Multicrustacea</taxon>
        <taxon>Cirripedia</taxon>
        <taxon>Thoracica</taxon>
        <taxon>Thoracicalcarea</taxon>
        <taxon>Balanomorpha</taxon>
        <taxon>Balanoidea</taxon>
        <taxon>Balanidae</taxon>
        <taxon>Amphibalaninae</taxon>
        <taxon>Amphibalanus</taxon>
    </lineage>
</organism>
<dbReference type="Gene3D" id="2.160.10.10">
    <property type="entry name" value="Hexapeptide repeat proteins"/>
    <property type="match status" value="1"/>
</dbReference>
<dbReference type="UniPathway" id="UPA00164"/>
<evidence type="ECO:0000256" key="5">
    <source>
        <dbReference type="ARBA" id="ARBA00022679"/>
    </source>
</evidence>
<evidence type="ECO:0000256" key="2">
    <source>
        <dbReference type="ARBA" id="ARBA00011823"/>
    </source>
</evidence>
<dbReference type="FunFam" id="2.160.10.10:FF:000001">
    <property type="entry name" value="UTP--glucose-1-phosphate uridylyltransferase"/>
    <property type="match status" value="1"/>
</dbReference>
<dbReference type="OrthoDB" id="932129at2759"/>
<evidence type="ECO:0000256" key="6">
    <source>
        <dbReference type="ARBA" id="ARBA00022695"/>
    </source>
</evidence>
<evidence type="ECO:0000256" key="8">
    <source>
        <dbReference type="ARBA" id="ARBA00047432"/>
    </source>
</evidence>
<comment type="function">
    <text evidence="7">UTP--glucose-1-phosphate uridylyltransferase catalyzing the conversion of glucose-1-phosphate into UDP-glucose, a crucial precursor for the production of glycogen.</text>
</comment>
<dbReference type="GO" id="GO:0006011">
    <property type="term" value="P:UDP-alpha-D-glucose metabolic process"/>
    <property type="evidence" value="ECO:0007669"/>
    <property type="project" value="InterPro"/>
</dbReference>
<comment type="subunit">
    <text evidence="2">Homooctamer.</text>
</comment>
<comment type="similarity">
    <text evidence="1">Belongs to the UDPGP type 1 family.</text>
</comment>
<dbReference type="InterPro" id="IPR016267">
    <property type="entry name" value="UDPGP_trans"/>
</dbReference>
<evidence type="ECO:0000313" key="9">
    <source>
        <dbReference type="EMBL" id="KAF0303398.1"/>
    </source>
</evidence>
<dbReference type="SUPFAM" id="SSF53448">
    <property type="entry name" value="Nucleotide-diphospho-sugar transferases"/>
    <property type="match status" value="1"/>
</dbReference>
<dbReference type="GO" id="GO:0005978">
    <property type="term" value="P:glycogen biosynthetic process"/>
    <property type="evidence" value="ECO:0007669"/>
    <property type="project" value="UniProtKB-UniPathway"/>
</dbReference>
<evidence type="ECO:0000256" key="7">
    <source>
        <dbReference type="ARBA" id="ARBA00023579"/>
    </source>
</evidence>
<dbReference type="Proteomes" id="UP000440578">
    <property type="component" value="Unassembled WGS sequence"/>
</dbReference>
<dbReference type="Gene3D" id="3.90.550.10">
    <property type="entry name" value="Spore Coat Polysaccharide Biosynthesis Protein SpsA, Chain A"/>
    <property type="match status" value="2"/>
</dbReference>
<evidence type="ECO:0000256" key="3">
    <source>
        <dbReference type="ARBA" id="ARBA00012415"/>
    </source>
</evidence>
<reference evidence="9 10" key="1">
    <citation type="submission" date="2019-07" db="EMBL/GenBank/DDBJ databases">
        <title>Draft genome assembly of a fouling barnacle, Amphibalanus amphitrite (Darwin, 1854): The first reference genome for Thecostraca.</title>
        <authorList>
            <person name="Kim W."/>
        </authorList>
    </citation>
    <scope>NUCLEOTIDE SEQUENCE [LARGE SCALE GENOMIC DNA]</scope>
    <source>
        <strain evidence="9">SNU_AA5</strain>
        <tissue evidence="9">Soma without cirri and trophi</tissue>
    </source>
</reference>
<evidence type="ECO:0000256" key="4">
    <source>
        <dbReference type="ARBA" id="ARBA00019048"/>
    </source>
</evidence>
<dbReference type="AlphaFoldDB" id="A0A6A4WMJ3"/>
<dbReference type="GO" id="GO:0003983">
    <property type="term" value="F:UTP:glucose-1-phosphate uridylyltransferase activity"/>
    <property type="evidence" value="ECO:0007669"/>
    <property type="project" value="UniProtKB-EC"/>
</dbReference>
<accession>A0A6A4WMJ3</accession>
<dbReference type="EMBL" id="VIIS01000949">
    <property type="protein sequence ID" value="KAF0303398.1"/>
    <property type="molecule type" value="Genomic_DNA"/>
</dbReference>
<evidence type="ECO:0000256" key="1">
    <source>
        <dbReference type="ARBA" id="ARBA00010401"/>
    </source>
</evidence>
<sequence length="393" mass="43314">MPAHSVFGHRRTGSGSGATAFKELTKRDAQIRMGTELDKLMMTVPEGLREDYRSQMDGFQRLFSRFILEKGPQMVWDNILPITDGTIRSYDSLTEPSADQIKDQLNKLVVVKLNGGLGTSMGCQGPKSLIAVRNDLTFLDLTIQQIEGVSVPVSGTMCGYNLGATVDRSILNSLLNPPSGELHCEFLMEVTDKTRADIKVRMLFSLPFSPLSAKLDAWKSHAMKRVLEQELLTMEIIVNPKTLPNGTNVIQLETAVGAAMKCFNGATGINVPRRRFLPVKKTDDLLLVMSNLYTLQEGTLVMSPLRQFTTTPLVKLGPNHFAKVAEFLKRFASIPDIMELDHLTVSGDVTFGRGIALRGAVIIVANHGDRIDIPDGARLENKVISGNLRILDH</sequence>
<gene>
    <name evidence="9" type="primary">UGP2</name>
    <name evidence="9" type="ORF">FJT64_024635</name>
</gene>
<name>A0A6A4WMJ3_AMPAM</name>
<dbReference type="Pfam" id="PF01704">
    <property type="entry name" value="UDPGP"/>
    <property type="match status" value="3"/>
</dbReference>